<reference evidence="2" key="1">
    <citation type="submission" date="2022-08" db="EMBL/GenBank/DDBJ databases">
        <authorList>
            <consortium name="DOE Joint Genome Institute"/>
            <person name="Min B."/>
            <person name="Riley R."/>
            <person name="Sierra-Patev S."/>
            <person name="Naranjo-Ortiz M."/>
            <person name="Looney B."/>
            <person name="Konkel Z."/>
            <person name="Slot J.C."/>
            <person name="Sakamoto Y."/>
            <person name="Steenwyk J.L."/>
            <person name="Rokas A."/>
            <person name="Carro J."/>
            <person name="Camarero S."/>
            <person name="Ferreira P."/>
            <person name="Molpeceres G."/>
            <person name="Ruiz-Duenas F.J."/>
            <person name="Serrano A."/>
            <person name="Henrissat B."/>
            <person name="Drula E."/>
            <person name="Hughes K.W."/>
            <person name="Mata J.L."/>
            <person name="Ishikawa N.K."/>
            <person name="Vargas-Isla R."/>
            <person name="Ushijima S."/>
            <person name="Smith C.A."/>
            <person name="Ahrendt S."/>
            <person name="Andreopoulos W."/>
            <person name="He G."/>
            <person name="Labutti K."/>
            <person name="Lipzen A."/>
            <person name="Ng V."/>
            <person name="Sandor L."/>
            <person name="Barry K."/>
            <person name="Martinez A.T."/>
            <person name="Xiao Y."/>
            <person name="Gibbons J.G."/>
            <person name="Terashima K."/>
            <person name="Hibbett D.S."/>
            <person name="Grigoriev I.V."/>
        </authorList>
    </citation>
    <scope>NUCLEOTIDE SEQUENCE</scope>
    <source>
        <strain evidence="2">TFB9207</strain>
    </source>
</reference>
<gene>
    <name evidence="2" type="ORF">F5878DRAFT_236103</name>
</gene>
<feature type="chain" id="PRO_5041275091" evidence="1">
    <location>
        <begin position="27"/>
        <end position="239"/>
    </location>
</feature>
<dbReference type="Proteomes" id="UP001163846">
    <property type="component" value="Unassembled WGS sequence"/>
</dbReference>
<evidence type="ECO:0000313" key="2">
    <source>
        <dbReference type="EMBL" id="KAJ3837011.1"/>
    </source>
</evidence>
<feature type="signal peptide" evidence="1">
    <location>
        <begin position="1"/>
        <end position="26"/>
    </location>
</feature>
<proteinExistence type="predicted"/>
<keyword evidence="3" id="KW-1185">Reference proteome</keyword>
<comment type="caution">
    <text evidence="2">The sequence shown here is derived from an EMBL/GenBank/DDBJ whole genome shotgun (WGS) entry which is preliminary data.</text>
</comment>
<evidence type="ECO:0000313" key="3">
    <source>
        <dbReference type="Proteomes" id="UP001163846"/>
    </source>
</evidence>
<sequence>MSLALDRQFLSSLMIGLLFMSAYVFALPTTDSRKATDVVKTLPMSEPHLTASFTLTGSEPSQEEKHLLGSSVVMMLKPILSGLKSRVQKEFAHGHSQYPHTMYVASRMPTGIKLGSANYRNPSPGEAQAQQGSYKLLVVVTGEFVMQESLFRASIVGKPIRNKYRWQITFDGSIVRDTLEHGKVTGVLTRNTRLYSSEPDLKLEYKNGQLQNKGMLGGLLNACRACFSGEQGEEPSSTS</sequence>
<keyword evidence="1" id="KW-0732">Signal</keyword>
<evidence type="ECO:0000256" key="1">
    <source>
        <dbReference type="SAM" id="SignalP"/>
    </source>
</evidence>
<dbReference type="EMBL" id="MU806278">
    <property type="protein sequence ID" value="KAJ3837011.1"/>
    <property type="molecule type" value="Genomic_DNA"/>
</dbReference>
<dbReference type="AlphaFoldDB" id="A0AA38P6C7"/>
<organism evidence="2 3">
    <name type="scientific">Lentinula raphanica</name>
    <dbReference type="NCBI Taxonomy" id="153919"/>
    <lineage>
        <taxon>Eukaryota</taxon>
        <taxon>Fungi</taxon>
        <taxon>Dikarya</taxon>
        <taxon>Basidiomycota</taxon>
        <taxon>Agaricomycotina</taxon>
        <taxon>Agaricomycetes</taxon>
        <taxon>Agaricomycetidae</taxon>
        <taxon>Agaricales</taxon>
        <taxon>Marasmiineae</taxon>
        <taxon>Omphalotaceae</taxon>
        <taxon>Lentinula</taxon>
    </lineage>
</organism>
<protein>
    <submittedName>
        <fullName evidence="2">Uncharacterized protein</fullName>
    </submittedName>
</protein>
<name>A0AA38P6C7_9AGAR</name>
<accession>A0AA38P6C7</accession>